<evidence type="ECO:0000256" key="10">
    <source>
        <dbReference type="PIRNR" id="PIRNR000168"/>
    </source>
</evidence>
<feature type="binding site" evidence="12">
    <location>
        <position position="142"/>
    </location>
    <ligand>
        <name>FAD</name>
        <dbReference type="ChEBI" id="CHEBI:57692"/>
    </ligand>
</feature>
<dbReference type="InterPro" id="IPR029320">
    <property type="entry name" value="Acyl-CoA_ox_N"/>
</dbReference>
<keyword evidence="8" id="KW-0443">Lipid metabolism</keyword>
<gene>
    <name evidence="16" type="ORF">N0F65_002829</name>
</gene>
<reference evidence="16" key="2">
    <citation type="journal article" date="2023" name="Microbiol Resour">
        <title>Decontamination and Annotation of the Draft Genome Sequence of the Oomycete Lagenidium giganteum ARSEF 373.</title>
        <authorList>
            <person name="Morgan W.R."/>
            <person name="Tartar A."/>
        </authorList>
    </citation>
    <scope>NUCLEOTIDE SEQUENCE</scope>
    <source>
        <strain evidence="16">ARSEF 373</strain>
    </source>
</reference>
<evidence type="ECO:0000256" key="5">
    <source>
        <dbReference type="ARBA" id="ARBA00022827"/>
    </source>
</evidence>
<evidence type="ECO:0000313" key="17">
    <source>
        <dbReference type="Proteomes" id="UP001146120"/>
    </source>
</evidence>
<dbReference type="GO" id="GO:0005777">
    <property type="term" value="C:peroxisome"/>
    <property type="evidence" value="ECO:0007669"/>
    <property type="project" value="UniProtKB-SubCell"/>
</dbReference>
<sequence>MMPDMALEQERQRSPLNAREIAYALYQGRAQLERHERLEALLLQDPLFRNDMVYCLTRQQQYEKSLGMAARVEVVANQNQLSDDDREHLRLIFQGYTGCASSTTLHTLMFTKNLALLFTEPQQSKWMKLAKECRMIGCYVQTELGHGSNIRGLETTATFIPETDEFEIHSPTLTSIKWWPGALARTANFGVVYARLIIHGRDFGVHNFMVQLRDLDTHSAMPGITLGDIGPKIGFNSVDNGFCRFDHVRIPRENMAMRIATVDAHGKYEKNPDAPQALLYFTMLQTRLDFVRMTGLALAKACTIAIRYSAVRKQGFDASDRKGKGEEVTVLDYPSQQYRLLPHLAAAYAITLQGNQMTSFKQTLSREVLEGNMAMLNVGHAMSCGLKVLGSDLACHAIEQCRRACGGHGYLQSSGAIDALNSGAKSSCGIAYDSLSSFRGAHVLQVLWGDIVQTVTAEGENYVLSLQTARALMKTLADFRSGTALPDNLSCFARIDIRRSTAQRRSVKAWLQSLEYLQAYEQRFLHYLKALEVKIANGSTSVGIQRRSIDCYKLSMAYSKMLLVQAFASAVASAQAFSTESISSPATIPVMQNMCHLFALSQLEQDAGEFMECGAMHPDDLSVVREVIDALLGQIRPHAVVLVDAFQFSDRCMNSTLGRYDGKVYEALYESTQHDPLNCADADRSAVDVFYTPIKEQLNSRL</sequence>
<feature type="domain" description="Acyl-CoA oxidase C-terminal" evidence="13">
    <location>
        <begin position="515"/>
        <end position="680"/>
    </location>
</feature>
<dbReference type="Proteomes" id="UP001146120">
    <property type="component" value="Unassembled WGS sequence"/>
</dbReference>
<dbReference type="GO" id="GO:0033540">
    <property type="term" value="P:fatty acid beta-oxidation using acyl-CoA oxidase"/>
    <property type="evidence" value="ECO:0007669"/>
    <property type="project" value="TreeGrafter"/>
</dbReference>
<dbReference type="InterPro" id="IPR012258">
    <property type="entry name" value="Acyl-CoA_oxidase"/>
</dbReference>
<dbReference type="SUPFAM" id="SSF56645">
    <property type="entry name" value="Acyl-CoA dehydrogenase NM domain-like"/>
    <property type="match status" value="1"/>
</dbReference>
<comment type="subcellular location">
    <subcellularLocation>
        <location evidence="2">Peroxisome</location>
    </subcellularLocation>
</comment>
<evidence type="ECO:0000259" key="14">
    <source>
        <dbReference type="Pfam" id="PF14749"/>
    </source>
</evidence>
<keyword evidence="4 10" id="KW-0285">Flavoprotein</keyword>
<keyword evidence="9" id="KW-0576">Peroxisome</keyword>
<dbReference type="GO" id="GO:0005504">
    <property type="term" value="F:fatty acid binding"/>
    <property type="evidence" value="ECO:0007669"/>
    <property type="project" value="TreeGrafter"/>
</dbReference>
<keyword evidence="5 10" id="KW-0274">FAD</keyword>
<accession>A0AAV2ZAS1</accession>
<keyword evidence="17" id="KW-1185">Reference proteome</keyword>
<dbReference type="InterPro" id="IPR009100">
    <property type="entry name" value="AcylCoA_DH/oxidase_NM_dom_sf"/>
</dbReference>
<comment type="similarity">
    <text evidence="3 10">Belongs to the acyl-CoA oxidase family.</text>
</comment>
<name>A0AAV2ZAS1_9STRA</name>
<evidence type="ECO:0000256" key="2">
    <source>
        <dbReference type="ARBA" id="ARBA00004275"/>
    </source>
</evidence>
<evidence type="ECO:0000313" key="16">
    <source>
        <dbReference type="EMBL" id="DBA03421.1"/>
    </source>
</evidence>
<feature type="domain" description="Acyl-coenzyme A oxidase N-terminal" evidence="14">
    <location>
        <begin position="18"/>
        <end position="136"/>
    </location>
</feature>
<dbReference type="PANTHER" id="PTHR10909">
    <property type="entry name" value="ELECTRON TRANSPORT OXIDOREDUCTASE"/>
    <property type="match status" value="1"/>
</dbReference>
<protein>
    <recommendedName>
        <fullName evidence="10">Acyl-coenzyme A oxidase</fullName>
    </recommendedName>
</protein>
<dbReference type="FunFam" id="2.40.110.10:FF:000003">
    <property type="entry name" value="Acyl-coenzyme A oxidase"/>
    <property type="match status" value="1"/>
</dbReference>
<dbReference type="EMBL" id="DAKRPA010000019">
    <property type="protein sequence ID" value="DBA03421.1"/>
    <property type="molecule type" value="Genomic_DNA"/>
</dbReference>
<comment type="caution">
    <text evidence="16">The sequence shown here is derived from an EMBL/GenBank/DDBJ whole genome shotgun (WGS) entry which is preliminary data.</text>
</comment>
<dbReference type="Pfam" id="PF22924">
    <property type="entry name" value="ACOX_C_alpha1"/>
    <property type="match status" value="1"/>
</dbReference>
<dbReference type="GO" id="GO:0055088">
    <property type="term" value="P:lipid homeostasis"/>
    <property type="evidence" value="ECO:0007669"/>
    <property type="project" value="TreeGrafter"/>
</dbReference>
<evidence type="ECO:0000256" key="8">
    <source>
        <dbReference type="ARBA" id="ARBA00023098"/>
    </source>
</evidence>
<dbReference type="Gene3D" id="1.10.540.10">
    <property type="entry name" value="Acyl-CoA dehydrogenase/oxidase, N-terminal domain"/>
    <property type="match status" value="1"/>
</dbReference>
<feature type="active site" description="Proton acceptor" evidence="11">
    <location>
        <position position="458"/>
    </location>
</feature>
<keyword evidence="7" id="KW-0560">Oxidoreductase</keyword>
<dbReference type="InterPro" id="IPR055060">
    <property type="entry name" value="ACOX_C_alpha1"/>
</dbReference>
<evidence type="ECO:0000256" key="3">
    <source>
        <dbReference type="ARBA" id="ARBA00006288"/>
    </source>
</evidence>
<evidence type="ECO:0000259" key="13">
    <source>
        <dbReference type="Pfam" id="PF01756"/>
    </source>
</evidence>
<evidence type="ECO:0000256" key="7">
    <source>
        <dbReference type="ARBA" id="ARBA00023002"/>
    </source>
</evidence>
<dbReference type="Gene3D" id="1.20.140.10">
    <property type="entry name" value="Butyryl-CoA Dehydrogenase, subunit A, domain 3"/>
    <property type="match status" value="2"/>
</dbReference>
<evidence type="ECO:0000256" key="9">
    <source>
        <dbReference type="ARBA" id="ARBA00023140"/>
    </source>
</evidence>
<feature type="domain" description="Acyl-CoA oxidase C-alpha1" evidence="15">
    <location>
        <begin position="280"/>
        <end position="420"/>
    </location>
</feature>
<reference evidence="16" key="1">
    <citation type="submission" date="2022-11" db="EMBL/GenBank/DDBJ databases">
        <authorList>
            <person name="Morgan W.R."/>
            <person name="Tartar A."/>
        </authorList>
    </citation>
    <scope>NUCLEOTIDE SEQUENCE</scope>
    <source>
        <strain evidence="16">ARSEF 373</strain>
    </source>
</reference>
<dbReference type="InterPro" id="IPR046373">
    <property type="entry name" value="Acyl-CoA_Oxase/DH_mid-dom_sf"/>
</dbReference>
<evidence type="ECO:0000256" key="6">
    <source>
        <dbReference type="ARBA" id="ARBA00022832"/>
    </source>
</evidence>
<dbReference type="PANTHER" id="PTHR10909:SF250">
    <property type="entry name" value="PEROXISOMAL ACYL-COENZYME A OXIDASE 1"/>
    <property type="match status" value="1"/>
</dbReference>
<evidence type="ECO:0000256" key="11">
    <source>
        <dbReference type="PIRSR" id="PIRSR000168-1"/>
    </source>
</evidence>
<keyword evidence="6" id="KW-0276">Fatty acid metabolism</keyword>
<proteinExistence type="inferred from homology"/>
<dbReference type="GO" id="GO:0003997">
    <property type="term" value="F:acyl-CoA oxidase activity"/>
    <property type="evidence" value="ECO:0007669"/>
    <property type="project" value="InterPro"/>
</dbReference>
<feature type="binding site" evidence="12">
    <location>
        <position position="181"/>
    </location>
    <ligand>
        <name>FAD</name>
        <dbReference type="ChEBI" id="CHEBI:57692"/>
    </ligand>
</feature>
<evidence type="ECO:0000259" key="15">
    <source>
        <dbReference type="Pfam" id="PF22924"/>
    </source>
</evidence>
<evidence type="ECO:0000256" key="1">
    <source>
        <dbReference type="ARBA" id="ARBA00001974"/>
    </source>
</evidence>
<dbReference type="PIRSF" id="PIRSF000168">
    <property type="entry name" value="Acyl-CoA_oxidase"/>
    <property type="match status" value="1"/>
</dbReference>
<organism evidence="16 17">
    <name type="scientific">Lagenidium giganteum</name>
    <dbReference type="NCBI Taxonomy" id="4803"/>
    <lineage>
        <taxon>Eukaryota</taxon>
        <taxon>Sar</taxon>
        <taxon>Stramenopiles</taxon>
        <taxon>Oomycota</taxon>
        <taxon>Peronosporomycetes</taxon>
        <taxon>Pythiales</taxon>
        <taxon>Pythiaceae</taxon>
    </lineage>
</organism>
<dbReference type="Gene3D" id="2.40.110.10">
    <property type="entry name" value="Butyryl-CoA Dehydrogenase, subunit A, domain 2"/>
    <property type="match status" value="1"/>
</dbReference>
<dbReference type="GO" id="GO:0071949">
    <property type="term" value="F:FAD binding"/>
    <property type="evidence" value="ECO:0007669"/>
    <property type="project" value="InterPro"/>
</dbReference>
<evidence type="ECO:0000256" key="4">
    <source>
        <dbReference type="ARBA" id="ARBA00022630"/>
    </source>
</evidence>
<dbReference type="Pfam" id="PF14749">
    <property type="entry name" value="Acyl-CoA_ox_N"/>
    <property type="match status" value="1"/>
</dbReference>
<comment type="cofactor">
    <cofactor evidence="1">
        <name>FAD</name>
        <dbReference type="ChEBI" id="CHEBI:57692"/>
    </cofactor>
</comment>
<dbReference type="InterPro" id="IPR002655">
    <property type="entry name" value="Acyl-CoA_oxidase_C"/>
</dbReference>
<dbReference type="Pfam" id="PF01756">
    <property type="entry name" value="ACOX"/>
    <property type="match status" value="1"/>
</dbReference>
<dbReference type="InterPro" id="IPR036250">
    <property type="entry name" value="AcylCo_DH-like_C"/>
</dbReference>
<dbReference type="SUPFAM" id="SSF47203">
    <property type="entry name" value="Acyl-CoA dehydrogenase C-terminal domain-like"/>
    <property type="match status" value="3"/>
</dbReference>
<dbReference type="InterPro" id="IPR037069">
    <property type="entry name" value="AcylCoA_DH/ox_N_sf"/>
</dbReference>
<dbReference type="FunFam" id="1.20.140.10:FF:000013">
    <property type="entry name" value="Acyl-coenzyme A oxidase"/>
    <property type="match status" value="1"/>
</dbReference>
<evidence type="ECO:0000256" key="12">
    <source>
        <dbReference type="PIRSR" id="PIRSR000168-2"/>
    </source>
</evidence>
<dbReference type="AlphaFoldDB" id="A0AAV2ZAS1"/>